<comment type="cofactor">
    <cofactor evidence="1">
        <name>pyridoxal 5'-phosphate</name>
        <dbReference type="ChEBI" id="CHEBI:597326"/>
    </cofactor>
</comment>
<dbReference type="EMBL" id="CAICTM010000005">
    <property type="protein sequence ID" value="CAB9496443.1"/>
    <property type="molecule type" value="Genomic_DNA"/>
</dbReference>
<accession>A0A9N8D4V0</accession>
<comment type="similarity">
    <text evidence="2">Belongs to the ACC deaminase/D-cysteine desulfhydrase family.</text>
</comment>
<reference evidence="5" key="1">
    <citation type="submission" date="2020-06" db="EMBL/GenBank/DDBJ databases">
        <authorList>
            <consortium name="Plant Systems Biology data submission"/>
        </authorList>
    </citation>
    <scope>NUCLEOTIDE SEQUENCE</scope>
    <source>
        <strain evidence="5">D6</strain>
    </source>
</reference>
<dbReference type="InterPro" id="IPR027278">
    <property type="entry name" value="ACCD_DCysDesulf"/>
</dbReference>
<dbReference type="OrthoDB" id="10266364at2759"/>
<sequence>MSSTRAMATRDAVLQRIVPFELPSWAAGYFTKPPVHGRIPLGNLPTPLHPIHAPHHGSTSNTSSILQQFHDRGISLYTKRDDMSGGVELGGNKIRKLEFLLADALRADATQVVTIGGEQSNHCRATAAAARMIGLEPHLILRTRRVSDTSEDFGMTGNILFDRMVGSTIYTCTPGEYGRLGSVALVQRLCKHLAASEDSRPYAIPVGGSNGLGSFGYIQAVDELLSQWKQSEQSSLDHIVFACGSGGTAAGIVLGIALAFRQEQATSPPTIHAVGVCDSPDYFYKFVAGIADEMGFCPPNDNVTTEEFMRQHMIVHQGKGLGYAVSTEEELDFVSQFALETGMSLDPVYSGKALYTFVKHVVENSDNDKSFQPGTNVLFWHTGGALGLYDKGDDLLKRLQQQSPVLRLDVYGKDLENSVDISTTEE</sequence>
<evidence type="ECO:0000256" key="1">
    <source>
        <dbReference type="ARBA" id="ARBA00001933"/>
    </source>
</evidence>
<name>A0A9N8D4V0_9STRA</name>
<dbReference type="GO" id="GO:0019148">
    <property type="term" value="F:D-cysteine desulfhydrase activity"/>
    <property type="evidence" value="ECO:0007669"/>
    <property type="project" value="TreeGrafter"/>
</dbReference>
<feature type="domain" description="Tryptophan synthase beta chain-like PALP" evidence="4">
    <location>
        <begin position="70"/>
        <end position="383"/>
    </location>
</feature>
<keyword evidence="6" id="KW-1185">Reference proteome</keyword>
<evidence type="ECO:0000256" key="3">
    <source>
        <dbReference type="ARBA" id="ARBA00022898"/>
    </source>
</evidence>
<dbReference type="AlphaFoldDB" id="A0A9N8D4V0"/>
<dbReference type="Gene3D" id="3.40.50.1100">
    <property type="match status" value="2"/>
</dbReference>
<keyword evidence="3" id="KW-0663">Pyridoxal phosphate</keyword>
<dbReference type="Pfam" id="PF00291">
    <property type="entry name" value="PALP"/>
    <property type="match status" value="1"/>
</dbReference>
<gene>
    <name evidence="5" type="ORF">SEMRO_5_G004170.1</name>
</gene>
<evidence type="ECO:0000256" key="2">
    <source>
        <dbReference type="ARBA" id="ARBA00008639"/>
    </source>
</evidence>
<evidence type="ECO:0000313" key="5">
    <source>
        <dbReference type="EMBL" id="CAB9496443.1"/>
    </source>
</evidence>
<dbReference type="PANTHER" id="PTHR43780">
    <property type="entry name" value="1-AMINOCYCLOPROPANE-1-CARBOXYLATE DEAMINASE-RELATED"/>
    <property type="match status" value="1"/>
</dbReference>
<evidence type="ECO:0000313" key="6">
    <source>
        <dbReference type="Proteomes" id="UP001153069"/>
    </source>
</evidence>
<dbReference type="Proteomes" id="UP001153069">
    <property type="component" value="Unassembled WGS sequence"/>
</dbReference>
<dbReference type="InterPro" id="IPR001926">
    <property type="entry name" value="TrpB-like_PALP"/>
</dbReference>
<evidence type="ECO:0000259" key="4">
    <source>
        <dbReference type="Pfam" id="PF00291"/>
    </source>
</evidence>
<proteinExistence type="inferred from homology"/>
<organism evidence="5 6">
    <name type="scientific">Seminavis robusta</name>
    <dbReference type="NCBI Taxonomy" id="568900"/>
    <lineage>
        <taxon>Eukaryota</taxon>
        <taxon>Sar</taxon>
        <taxon>Stramenopiles</taxon>
        <taxon>Ochrophyta</taxon>
        <taxon>Bacillariophyta</taxon>
        <taxon>Bacillariophyceae</taxon>
        <taxon>Bacillariophycidae</taxon>
        <taxon>Naviculales</taxon>
        <taxon>Naviculaceae</taxon>
        <taxon>Seminavis</taxon>
    </lineage>
</organism>
<dbReference type="InterPro" id="IPR036052">
    <property type="entry name" value="TrpB-like_PALP_sf"/>
</dbReference>
<dbReference type="PANTHER" id="PTHR43780:SF2">
    <property type="entry name" value="1-AMINOCYCLOPROPANE-1-CARBOXYLATE DEAMINASE-RELATED"/>
    <property type="match status" value="1"/>
</dbReference>
<protein>
    <submittedName>
        <fullName evidence="5">Bifunctional D-cysteine desulfhydrase/1-aminocyclopropane-1-carboxylate deaminase, mitochondrial</fullName>
    </submittedName>
</protein>
<comment type="caution">
    <text evidence="5">The sequence shown here is derived from an EMBL/GenBank/DDBJ whole genome shotgun (WGS) entry which is preliminary data.</text>
</comment>
<dbReference type="SUPFAM" id="SSF53686">
    <property type="entry name" value="Tryptophan synthase beta subunit-like PLP-dependent enzymes"/>
    <property type="match status" value="1"/>
</dbReference>